<gene>
    <name evidence="14" type="ORF">g.43199</name>
    <name evidence="10" type="ORF">g.43200</name>
    <name evidence="18" type="ORF">g.43201</name>
    <name evidence="17" type="ORF">g.43202</name>
    <name evidence="19" type="ORF">g.43203</name>
    <name evidence="12" type="ORF">g.43204</name>
    <name evidence="16" type="ORF">g.43205</name>
    <name evidence="22" type="ORF">g.43206</name>
    <name evidence="15" type="ORF">g.43207</name>
    <name evidence="11" type="ORF">g.43208</name>
    <name evidence="13" type="ORF">g.43209</name>
    <name evidence="20" type="ORF">g.43210</name>
    <name evidence="21" type="ORF">g.43211</name>
</gene>
<dbReference type="EMBL" id="GEDC01006038">
    <property type="protein sequence ID" value="JAS31260.1"/>
    <property type="molecule type" value="Transcribed_RNA"/>
</dbReference>
<evidence type="ECO:0000313" key="18">
    <source>
        <dbReference type="EMBL" id="JAS27191.1"/>
    </source>
</evidence>
<reference evidence="20" key="1">
    <citation type="submission" date="2015-12" db="EMBL/GenBank/DDBJ databases">
        <title>De novo transcriptome assembly of four potential Pierce s Disease insect vectors from Arizona vineyards.</title>
        <authorList>
            <person name="Tassone E.E."/>
        </authorList>
    </citation>
    <scope>NUCLEOTIDE SEQUENCE</scope>
</reference>
<dbReference type="EMBL" id="GEDC01003444">
    <property type="protein sequence ID" value="JAS33854.1"/>
    <property type="molecule type" value="Transcribed_RNA"/>
</dbReference>
<evidence type="ECO:0000313" key="14">
    <source>
        <dbReference type="EMBL" id="JAS19941.1"/>
    </source>
</evidence>
<dbReference type="PANTHER" id="PTHR13481:SF0">
    <property type="entry name" value="SREBP REGULATING GENE PROTEIN"/>
    <property type="match status" value="1"/>
</dbReference>
<evidence type="ECO:0000313" key="22">
    <source>
        <dbReference type="EMBL" id="JAS33854.1"/>
    </source>
</evidence>
<organism evidence="20">
    <name type="scientific">Clastoptera arizonana</name>
    <name type="common">Arizona spittle bug</name>
    <dbReference type="NCBI Taxonomy" id="38151"/>
    <lineage>
        <taxon>Eukaryota</taxon>
        <taxon>Metazoa</taxon>
        <taxon>Ecdysozoa</taxon>
        <taxon>Arthropoda</taxon>
        <taxon>Hexapoda</taxon>
        <taxon>Insecta</taxon>
        <taxon>Pterygota</taxon>
        <taxon>Neoptera</taxon>
        <taxon>Paraneoptera</taxon>
        <taxon>Hemiptera</taxon>
        <taxon>Auchenorrhyncha</taxon>
        <taxon>Cercopoidea</taxon>
        <taxon>Clastopteridae</taxon>
        <taxon>Clastoptera</taxon>
    </lineage>
</organism>
<evidence type="ECO:0000313" key="15">
    <source>
        <dbReference type="EMBL" id="JAS20738.1"/>
    </source>
</evidence>
<dbReference type="EMBL" id="GEDC01014382">
    <property type="protein sequence ID" value="JAS22916.1"/>
    <property type="molecule type" value="Transcribed_RNA"/>
</dbReference>
<evidence type="ECO:0000256" key="5">
    <source>
        <dbReference type="ARBA" id="ARBA00023136"/>
    </source>
</evidence>
<evidence type="ECO:0000313" key="21">
    <source>
        <dbReference type="EMBL" id="JAS33368.1"/>
    </source>
</evidence>
<dbReference type="GO" id="GO:0000139">
    <property type="term" value="C:Golgi membrane"/>
    <property type="evidence" value="ECO:0007669"/>
    <property type="project" value="UniProtKB-SubCell"/>
</dbReference>
<feature type="transmembrane region" description="Helical" evidence="9">
    <location>
        <begin position="43"/>
        <end position="62"/>
    </location>
</feature>
<dbReference type="PANTHER" id="PTHR13481">
    <property type="entry name" value="SREBP REGULATING GENE PROTEIN"/>
    <property type="match status" value="1"/>
</dbReference>
<evidence type="ECO:0000313" key="10">
    <source>
        <dbReference type="EMBL" id="JAS07028.1"/>
    </source>
</evidence>
<evidence type="ECO:0000256" key="1">
    <source>
        <dbReference type="ARBA" id="ARBA00004194"/>
    </source>
</evidence>
<dbReference type="EMBL" id="GEDC01028250">
    <property type="protein sequence ID" value="JAS09048.1"/>
    <property type="molecule type" value="Transcribed_RNA"/>
</dbReference>
<comment type="similarity">
    <text evidence="7">Belongs to the SPRING family.</text>
</comment>
<protein>
    <recommendedName>
        <fullName evidence="8">SREBP regulating gene protein</fullName>
    </recommendedName>
</protein>
<evidence type="ECO:0000313" key="17">
    <source>
        <dbReference type="EMBL" id="JAS22916.1"/>
    </source>
</evidence>
<dbReference type="EMBL" id="GEDC01003930">
    <property type="protein sequence ID" value="JAS33368.1"/>
    <property type="molecule type" value="Transcribed_RNA"/>
</dbReference>
<accession>A0A1B6E552</accession>
<keyword evidence="3 9" id="KW-1133">Transmembrane helix</keyword>
<keyword evidence="6" id="KW-0325">Glycoprotein</keyword>
<keyword evidence="2 9" id="KW-0812">Transmembrane</keyword>
<dbReference type="EMBL" id="GEDC01025261">
    <property type="protein sequence ID" value="JAS12037.1"/>
    <property type="molecule type" value="Transcribed_RNA"/>
</dbReference>
<dbReference type="AlphaFoldDB" id="A0A1B6E552"/>
<name>A0A1B6E552_9HEMI</name>
<comment type="subcellular location">
    <subcellularLocation>
        <location evidence="1">Golgi apparatus membrane</location>
        <topology evidence="1">Single-pass membrane protein</topology>
    </subcellularLocation>
</comment>
<evidence type="ECO:0000256" key="7">
    <source>
        <dbReference type="ARBA" id="ARBA00023461"/>
    </source>
</evidence>
<sequence>MWAAWLLRLKYLWRNIGLEFFSKCQFLSLKLTMWLAWFFRKKIVLGIIFTFSLTYCILSFVYEPTDHVINEVDVIPSRQLDNSFLWHSNNEDDNSTVKITLCRNSVQGTHLIVDDKGYICSRSHILTNGCCNTELKSSQRYSCETCKENGCCRIYEYCISCCLDPNKKDLLQNMLGKASETFRVLFASVTDHFELCLAKCRTNSLSVLHENLYKDPSAKYCYGDYSSIAVAPDNQGQ</sequence>
<evidence type="ECO:0000256" key="4">
    <source>
        <dbReference type="ARBA" id="ARBA00023034"/>
    </source>
</evidence>
<proteinExistence type="inferred from homology"/>
<evidence type="ECO:0000313" key="11">
    <source>
        <dbReference type="EMBL" id="JAS08086.1"/>
    </source>
</evidence>
<evidence type="ECO:0000256" key="9">
    <source>
        <dbReference type="SAM" id="Phobius"/>
    </source>
</evidence>
<evidence type="ECO:0000313" key="13">
    <source>
        <dbReference type="EMBL" id="JAS12037.1"/>
    </source>
</evidence>
<dbReference type="EMBL" id="GEDC01017357">
    <property type="protein sequence ID" value="JAS19941.1"/>
    <property type="molecule type" value="Transcribed_RNA"/>
</dbReference>
<evidence type="ECO:0000256" key="3">
    <source>
        <dbReference type="ARBA" id="ARBA00022989"/>
    </source>
</evidence>
<evidence type="ECO:0000313" key="20">
    <source>
        <dbReference type="EMBL" id="JAS33053.1"/>
    </source>
</evidence>
<dbReference type="EMBL" id="GEDC01010107">
    <property type="protein sequence ID" value="JAS27191.1"/>
    <property type="molecule type" value="Transcribed_RNA"/>
</dbReference>
<keyword evidence="5 9" id="KW-0472">Membrane</keyword>
<evidence type="ECO:0000256" key="6">
    <source>
        <dbReference type="ARBA" id="ARBA00023180"/>
    </source>
</evidence>
<evidence type="ECO:0000313" key="19">
    <source>
        <dbReference type="EMBL" id="JAS31260.1"/>
    </source>
</evidence>
<dbReference type="EMBL" id="GEDC01016560">
    <property type="protein sequence ID" value="JAS20738.1"/>
    <property type="molecule type" value="Transcribed_RNA"/>
</dbReference>
<dbReference type="EMBL" id="GEDC01030270">
    <property type="protein sequence ID" value="JAS07028.1"/>
    <property type="molecule type" value="Transcribed_RNA"/>
</dbReference>
<evidence type="ECO:0000313" key="16">
    <source>
        <dbReference type="EMBL" id="JAS22057.1"/>
    </source>
</evidence>
<dbReference type="EMBL" id="GEDC01029212">
    <property type="protein sequence ID" value="JAS08086.1"/>
    <property type="molecule type" value="Transcribed_RNA"/>
</dbReference>
<dbReference type="InterPro" id="IPR019352">
    <property type="entry name" value="SPRING1"/>
</dbReference>
<evidence type="ECO:0000313" key="12">
    <source>
        <dbReference type="EMBL" id="JAS09048.1"/>
    </source>
</evidence>
<keyword evidence="4" id="KW-0333">Golgi apparatus</keyword>
<dbReference type="Pfam" id="PF10218">
    <property type="entry name" value="SPRING1"/>
    <property type="match status" value="1"/>
</dbReference>
<evidence type="ECO:0000256" key="2">
    <source>
        <dbReference type="ARBA" id="ARBA00022692"/>
    </source>
</evidence>
<dbReference type="GO" id="GO:2000640">
    <property type="term" value="P:positive regulation of SREBP signaling pathway"/>
    <property type="evidence" value="ECO:0007669"/>
    <property type="project" value="InterPro"/>
</dbReference>
<dbReference type="EMBL" id="GEDC01015241">
    <property type="protein sequence ID" value="JAS22057.1"/>
    <property type="molecule type" value="Transcribed_RNA"/>
</dbReference>
<dbReference type="EMBL" id="GEDC01004245">
    <property type="protein sequence ID" value="JAS33053.1"/>
    <property type="molecule type" value="Transcribed_RNA"/>
</dbReference>
<evidence type="ECO:0000256" key="8">
    <source>
        <dbReference type="ARBA" id="ARBA00023485"/>
    </source>
</evidence>